<comment type="subcellular location">
    <subcellularLocation>
        <location evidence="1 7">Cell membrane</location>
        <topology evidence="1 7">Multi-pass membrane protein</topology>
    </subcellularLocation>
</comment>
<organism evidence="9 10">
    <name type="scientific">Paraclostridium ghonii</name>
    <dbReference type="NCBI Taxonomy" id="29358"/>
    <lineage>
        <taxon>Bacteria</taxon>
        <taxon>Bacillati</taxon>
        <taxon>Bacillota</taxon>
        <taxon>Clostridia</taxon>
        <taxon>Peptostreptococcales</taxon>
        <taxon>Peptostreptococcaceae</taxon>
        <taxon>Paraclostridium</taxon>
    </lineage>
</organism>
<dbReference type="PANTHER" id="PTHR43744">
    <property type="entry name" value="ABC TRANSPORTER PERMEASE PROTEIN MG189-RELATED-RELATED"/>
    <property type="match status" value="1"/>
</dbReference>
<feature type="domain" description="ABC transmembrane type-1" evidence="8">
    <location>
        <begin position="78"/>
        <end position="264"/>
    </location>
</feature>
<feature type="transmembrane region" description="Helical" evidence="7">
    <location>
        <begin position="84"/>
        <end position="103"/>
    </location>
</feature>
<feature type="transmembrane region" description="Helical" evidence="7">
    <location>
        <begin position="115"/>
        <end position="137"/>
    </location>
</feature>
<dbReference type="PROSITE" id="PS50928">
    <property type="entry name" value="ABC_TM1"/>
    <property type="match status" value="1"/>
</dbReference>
<evidence type="ECO:0000256" key="6">
    <source>
        <dbReference type="ARBA" id="ARBA00023136"/>
    </source>
</evidence>
<evidence type="ECO:0000256" key="5">
    <source>
        <dbReference type="ARBA" id="ARBA00022989"/>
    </source>
</evidence>
<dbReference type="EMBL" id="JAUSWG010000005">
    <property type="protein sequence ID" value="MDQ0556336.1"/>
    <property type="molecule type" value="Genomic_DNA"/>
</dbReference>
<name>A0ABU0MZK0_9FIRM</name>
<comment type="similarity">
    <text evidence="7">Belongs to the binding-protein-dependent transport system permease family.</text>
</comment>
<keyword evidence="4 7" id="KW-0812">Transmembrane</keyword>
<sequence>MKKNVSKLIIILLSIFMCLPIILIVSGSLMGLDELKECLGPALSDMEGYVRLSLFPKYPTLKSIVQLLLDTPEFFVMYWNSIKIVVFVLFGQVLLAMPAAWAFAQYNFSHKKLLFTIYIVVMLMPFQVTMLSSYIVLDKFNIINTHLSLIIPGIFSTFPVFIMYRFFSNIPKSILEAARIDGASEIKVFLNIGVPLGMPGIISAMVLGFIEYWNLIEQPLTFIKDQSLWPISLYLPNIGLENADIAFLASLVTLLTSLAVFFAGQKYLKEGISATSGGEK</sequence>
<comment type="caution">
    <text evidence="9">The sequence shown here is derived from an EMBL/GenBank/DDBJ whole genome shotgun (WGS) entry which is preliminary data.</text>
</comment>
<feature type="transmembrane region" description="Helical" evidence="7">
    <location>
        <begin position="188"/>
        <end position="210"/>
    </location>
</feature>
<gene>
    <name evidence="9" type="ORF">QOZ92_001450</name>
</gene>
<evidence type="ECO:0000313" key="9">
    <source>
        <dbReference type="EMBL" id="MDQ0556336.1"/>
    </source>
</evidence>
<evidence type="ECO:0000256" key="4">
    <source>
        <dbReference type="ARBA" id="ARBA00022692"/>
    </source>
</evidence>
<evidence type="ECO:0000256" key="1">
    <source>
        <dbReference type="ARBA" id="ARBA00004651"/>
    </source>
</evidence>
<dbReference type="Gene3D" id="1.10.3720.10">
    <property type="entry name" value="MetI-like"/>
    <property type="match status" value="1"/>
</dbReference>
<dbReference type="Pfam" id="PF00528">
    <property type="entry name" value="BPD_transp_1"/>
    <property type="match status" value="1"/>
</dbReference>
<protein>
    <submittedName>
        <fullName evidence="9">Multiple sugar transport system permease protein</fullName>
    </submittedName>
</protein>
<dbReference type="PANTHER" id="PTHR43744:SF8">
    <property type="entry name" value="SN-GLYCEROL-3-PHOSPHATE TRANSPORT SYSTEM PERMEASE PROTEIN UGPE"/>
    <property type="match status" value="1"/>
</dbReference>
<feature type="transmembrane region" description="Helical" evidence="7">
    <location>
        <begin position="149"/>
        <end position="167"/>
    </location>
</feature>
<evidence type="ECO:0000256" key="7">
    <source>
        <dbReference type="RuleBase" id="RU363032"/>
    </source>
</evidence>
<dbReference type="InterPro" id="IPR035906">
    <property type="entry name" value="MetI-like_sf"/>
</dbReference>
<feature type="transmembrane region" description="Helical" evidence="7">
    <location>
        <begin position="245"/>
        <end position="263"/>
    </location>
</feature>
<keyword evidence="6 7" id="KW-0472">Membrane</keyword>
<keyword evidence="2 7" id="KW-0813">Transport</keyword>
<dbReference type="RefSeq" id="WP_307505319.1">
    <property type="nucleotide sequence ID" value="NZ_BAAACE010000021.1"/>
</dbReference>
<keyword evidence="5 7" id="KW-1133">Transmembrane helix</keyword>
<evidence type="ECO:0000313" key="10">
    <source>
        <dbReference type="Proteomes" id="UP001232584"/>
    </source>
</evidence>
<reference evidence="9 10" key="1">
    <citation type="submission" date="2023-07" db="EMBL/GenBank/DDBJ databases">
        <title>Genomic Encyclopedia of Type Strains, Phase IV (KMG-IV): sequencing the most valuable type-strain genomes for metagenomic binning, comparative biology and taxonomic classification.</title>
        <authorList>
            <person name="Goeker M."/>
        </authorList>
    </citation>
    <scope>NUCLEOTIDE SEQUENCE [LARGE SCALE GENOMIC DNA]</scope>
    <source>
        <strain evidence="9 10">DSM 15049</strain>
    </source>
</reference>
<keyword evidence="9" id="KW-0762">Sugar transport</keyword>
<evidence type="ECO:0000259" key="8">
    <source>
        <dbReference type="PROSITE" id="PS50928"/>
    </source>
</evidence>
<accession>A0ABU0MZK0</accession>
<dbReference type="InterPro" id="IPR000515">
    <property type="entry name" value="MetI-like"/>
</dbReference>
<evidence type="ECO:0000256" key="2">
    <source>
        <dbReference type="ARBA" id="ARBA00022448"/>
    </source>
</evidence>
<evidence type="ECO:0000256" key="3">
    <source>
        <dbReference type="ARBA" id="ARBA00022475"/>
    </source>
</evidence>
<dbReference type="SUPFAM" id="SSF161098">
    <property type="entry name" value="MetI-like"/>
    <property type="match status" value="1"/>
</dbReference>
<keyword evidence="10" id="KW-1185">Reference proteome</keyword>
<keyword evidence="3" id="KW-1003">Cell membrane</keyword>
<dbReference type="Proteomes" id="UP001232584">
    <property type="component" value="Unassembled WGS sequence"/>
</dbReference>
<proteinExistence type="inferred from homology"/>
<dbReference type="CDD" id="cd06261">
    <property type="entry name" value="TM_PBP2"/>
    <property type="match status" value="1"/>
</dbReference>
<feature type="transmembrane region" description="Helical" evidence="7">
    <location>
        <begin position="9"/>
        <end position="32"/>
    </location>
</feature>